<proteinExistence type="predicted"/>
<dbReference type="OrthoDB" id="662444at2"/>
<keyword evidence="2" id="KW-1185">Reference proteome</keyword>
<dbReference type="GO" id="GO:0003677">
    <property type="term" value="F:DNA binding"/>
    <property type="evidence" value="ECO:0007669"/>
    <property type="project" value="InterPro"/>
</dbReference>
<comment type="caution">
    <text evidence="1">The sequence shown here is derived from an EMBL/GenBank/DDBJ whole genome shotgun (WGS) entry which is preliminary data.</text>
</comment>
<organism evidence="1 2">
    <name type="scientific">Desulfonatronospira thiodismutans ASO3-1</name>
    <dbReference type="NCBI Taxonomy" id="555779"/>
    <lineage>
        <taxon>Bacteria</taxon>
        <taxon>Pseudomonadati</taxon>
        <taxon>Thermodesulfobacteriota</taxon>
        <taxon>Desulfovibrionia</taxon>
        <taxon>Desulfovibrionales</taxon>
        <taxon>Desulfonatronovibrionaceae</taxon>
        <taxon>Desulfonatronospira</taxon>
    </lineage>
</organism>
<evidence type="ECO:0008006" key="3">
    <source>
        <dbReference type="Google" id="ProtNLM"/>
    </source>
</evidence>
<reference evidence="1" key="1">
    <citation type="submission" date="2010-05" db="EMBL/GenBank/DDBJ databases">
        <title>The draft genome of Desulfonatronospira thiodismutans ASO3-1.</title>
        <authorList>
            <consortium name="US DOE Joint Genome Institute (JGI-PGF)"/>
            <person name="Lucas S."/>
            <person name="Copeland A."/>
            <person name="Lapidus A."/>
            <person name="Cheng J.-F."/>
            <person name="Bruce D."/>
            <person name="Goodwin L."/>
            <person name="Pitluck S."/>
            <person name="Chertkov O."/>
            <person name="Brettin T."/>
            <person name="Detter J.C."/>
            <person name="Han C."/>
            <person name="Land M.L."/>
            <person name="Hauser L."/>
            <person name="Kyrpides N."/>
            <person name="Mikhailova N."/>
            <person name="Muyzer G."/>
            <person name="Woyke T."/>
        </authorList>
    </citation>
    <scope>NUCLEOTIDE SEQUENCE [LARGE SCALE GENOMIC DNA]</scope>
    <source>
        <strain evidence="1">ASO3-1</strain>
    </source>
</reference>
<dbReference type="RefSeq" id="WP_008869313.1">
    <property type="nucleotide sequence ID" value="NZ_ACJN02000001.1"/>
</dbReference>
<dbReference type="InterPro" id="IPR011010">
    <property type="entry name" value="DNA_brk_join_enz"/>
</dbReference>
<evidence type="ECO:0000313" key="2">
    <source>
        <dbReference type="Proteomes" id="UP000005496"/>
    </source>
</evidence>
<dbReference type="SUPFAM" id="SSF56349">
    <property type="entry name" value="DNA breaking-rejoining enzymes"/>
    <property type="match status" value="1"/>
</dbReference>
<evidence type="ECO:0000313" key="1">
    <source>
        <dbReference type="EMBL" id="EFI36191.1"/>
    </source>
</evidence>
<dbReference type="Proteomes" id="UP000005496">
    <property type="component" value="Unassembled WGS sequence"/>
</dbReference>
<accession>D6SJY8</accession>
<gene>
    <name evidence="1" type="ORF">Dthio_PD3647</name>
</gene>
<dbReference type="EMBL" id="ACJN02000001">
    <property type="protein sequence ID" value="EFI36191.1"/>
    <property type="molecule type" value="Genomic_DNA"/>
</dbReference>
<protein>
    <recommendedName>
        <fullName evidence="3">Integrase family protein</fullName>
    </recommendedName>
</protein>
<name>D6SJY8_9BACT</name>
<dbReference type="AlphaFoldDB" id="D6SJY8"/>
<sequence length="46" mass="5275">METVDAKEMSGHADIAMTDRYSHLTAQHKFLIQAQLQKYYDSQVSS</sequence>